<dbReference type="STRING" id="290317.Cpha266_0902"/>
<dbReference type="SUPFAM" id="SSF52200">
    <property type="entry name" value="Toll/Interleukin receptor TIR domain"/>
    <property type="match status" value="1"/>
</dbReference>
<accession>A1BEX3</accession>
<dbReference type="SUPFAM" id="SSF56436">
    <property type="entry name" value="C-type lectin-like"/>
    <property type="match status" value="1"/>
</dbReference>
<keyword evidence="1" id="KW-0472">Membrane</keyword>
<dbReference type="GO" id="GO:0120147">
    <property type="term" value="F:formylglycine-generating oxidase activity"/>
    <property type="evidence" value="ECO:0007669"/>
    <property type="project" value="TreeGrafter"/>
</dbReference>
<dbReference type="Pfam" id="PF13676">
    <property type="entry name" value="TIR_2"/>
    <property type="match status" value="1"/>
</dbReference>
<dbReference type="Pfam" id="PF03781">
    <property type="entry name" value="FGE-sulfatase"/>
    <property type="match status" value="1"/>
</dbReference>
<dbReference type="InterPro" id="IPR005532">
    <property type="entry name" value="SUMF_dom"/>
</dbReference>
<dbReference type="eggNOG" id="COG1262">
    <property type="taxonomic scope" value="Bacteria"/>
</dbReference>
<protein>
    <recommendedName>
        <fullName evidence="2">TIR domain-containing protein</fullName>
    </recommendedName>
</protein>
<dbReference type="PROSITE" id="PS50104">
    <property type="entry name" value="TIR"/>
    <property type="match status" value="1"/>
</dbReference>
<gene>
    <name evidence="3" type="ordered locus">Cpha266_0902</name>
</gene>
<keyword evidence="1" id="KW-0812">Transmembrane</keyword>
<dbReference type="InterPro" id="IPR000157">
    <property type="entry name" value="TIR_dom"/>
</dbReference>
<evidence type="ECO:0000256" key="1">
    <source>
        <dbReference type="SAM" id="Phobius"/>
    </source>
</evidence>
<dbReference type="InterPro" id="IPR042095">
    <property type="entry name" value="SUMF_sf"/>
</dbReference>
<dbReference type="Gene3D" id="3.40.50.10140">
    <property type="entry name" value="Toll/interleukin-1 receptor homology (TIR) domain"/>
    <property type="match status" value="1"/>
</dbReference>
<name>A1BEX3_CHLPD</name>
<dbReference type="PANTHER" id="PTHR23150">
    <property type="entry name" value="SULFATASE MODIFYING FACTOR 1, 2"/>
    <property type="match status" value="1"/>
</dbReference>
<dbReference type="HOGENOM" id="CLU_040162_0_0_10"/>
<dbReference type="EMBL" id="CP000492">
    <property type="protein sequence ID" value="ABL64950.1"/>
    <property type="molecule type" value="Genomic_DNA"/>
</dbReference>
<dbReference type="OrthoDB" id="595053at2"/>
<dbReference type="InterPro" id="IPR035897">
    <property type="entry name" value="Toll_tir_struct_dom_sf"/>
</dbReference>
<feature type="domain" description="TIR" evidence="2">
    <location>
        <begin position="86"/>
        <end position="214"/>
    </location>
</feature>
<dbReference type="KEGG" id="cph:Cpha266_0902"/>
<evidence type="ECO:0000313" key="4">
    <source>
        <dbReference type="Proteomes" id="UP000008701"/>
    </source>
</evidence>
<dbReference type="AlphaFoldDB" id="A1BEX3"/>
<evidence type="ECO:0000313" key="3">
    <source>
        <dbReference type="EMBL" id="ABL64950.1"/>
    </source>
</evidence>
<evidence type="ECO:0000259" key="2">
    <source>
        <dbReference type="PROSITE" id="PS50104"/>
    </source>
</evidence>
<dbReference type="Proteomes" id="UP000008701">
    <property type="component" value="Chromosome"/>
</dbReference>
<dbReference type="InterPro" id="IPR016187">
    <property type="entry name" value="CTDL_fold"/>
</dbReference>
<feature type="transmembrane region" description="Helical" evidence="1">
    <location>
        <begin position="275"/>
        <end position="294"/>
    </location>
</feature>
<dbReference type="RefSeq" id="WP_011744777.1">
    <property type="nucleotide sequence ID" value="NC_008639.1"/>
</dbReference>
<keyword evidence="4" id="KW-1185">Reference proteome</keyword>
<sequence>MTVEEIIRMLDNPSTLGDALIEAAKLPFKGDDRIRFQQKRQRFIDGLSDHERPQWVGEMKTFLSLYESTGSVDSAVTPLSAYRNDFSTDIFISYAREDMKRVEPIVRELEKHGWSVFWDPEIPPGETWRGYIKKKLDESRCVLVAWSRLSVTSEWVIAEADEAKKRGILVPVLLDAVEPPFGFSHIHAANLSCWKNDSNSRAFKELVNAVTLKISSSSPSFMNSILGETSVPIPKTAPVIVPSTSMLEALRVMVQNWISVVASIRTWQPKSRQTAIAIVLVMVFIFAVLSYRYLRVTGPSSPSVPETVQPVNASPARPGNFVLIRGGEFTMGSPANESGHESDETQHQVKVSDFYLCKYAVTLAEFKKFIEDSGYQTDAEKDGGSYSWDGISWVKNAGVDWRYGVSGSVRPQSEENHPVLHVSWNDAVAYCKWISKKTGDAFRLPTEAEWEYACRAGTTTPFHTGDNLTTGQANYNGNYPYTNNQKGVYRENTVKVDEFAPNAWGLYHMHGNVWEWCGDRYGDKYYDECKAEGVVENPVGPETGSLRVLRGGGWSFNARSCRSAFRIDVAPDYRSNYAGFRLAFVP</sequence>
<dbReference type="InterPro" id="IPR051043">
    <property type="entry name" value="Sulfatase_Mod_Factor_Kinase"/>
</dbReference>
<dbReference type="PANTHER" id="PTHR23150:SF19">
    <property type="entry name" value="FORMYLGLYCINE-GENERATING ENZYME"/>
    <property type="match status" value="1"/>
</dbReference>
<proteinExistence type="predicted"/>
<dbReference type="Gene3D" id="3.90.1580.10">
    <property type="entry name" value="paralog of FGE (formylglycine-generating enzyme)"/>
    <property type="match status" value="1"/>
</dbReference>
<organism evidence="3 4">
    <name type="scientific">Chlorobium phaeobacteroides (strain DSM 266 / SMG 266 / 2430)</name>
    <dbReference type="NCBI Taxonomy" id="290317"/>
    <lineage>
        <taxon>Bacteria</taxon>
        <taxon>Pseudomonadati</taxon>
        <taxon>Chlorobiota</taxon>
        <taxon>Chlorobiia</taxon>
        <taxon>Chlorobiales</taxon>
        <taxon>Chlorobiaceae</taxon>
        <taxon>Chlorobium/Pelodictyon group</taxon>
        <taxon>Chlorobium</taxon>
    </lineage>
</organism>
<reference evidence="3 4" key="1">
    <citation type="submission" date="2006-12" db="EMBL/GenBank/DDBJ databases">
        <title>Complete sequence of Chlorobium phaeobacteroides DSM 266.</title>
        <authorList>
            <consortium name="US DOE Joint Genome Institute"/>
            <person name="Copeland A."/>
            <person name="Lucas S."/>
            <person name="Lapidus A."/>
            <person name="Barry K."/>
            <person name="Detter J.C."/>
            <person name="Glavina del Rio T."/>
            <person name="Hammon N."/>
            <person name="Israni S."/>
            <person name="Pitluck S."/>
            <person name="Goltsman E."/>
            <person name="Schmutz J."/>
            <person name="Larimer F."/>
            <person name="Land M."/>
            <person name="Hauser L."/>
            <person name="Mikhailova N."/>
            <person name="Li T."/>
            <person name="Overmann J."/>
            <person name="Bryant D.A."/>
            <person name="Richardson P."/>
        </authorList>
    </citation>
    <scope>NUCLEOTIDE SEQUENCE [LARGE SCALE GENOMIC DNA]</scope>
    <source>
        <strain evidence="3 4">DSM 266</strain>
    </source>
</reference>
<keyword evidence="1" id="KW-1133">Transmembrane helix</keyword>
<dbReference type="GO" id="GO:0007165">
    <property type="term" value="P:signal transduction"/>
    <property type="evidence" value="ECO:0007669"/>
    <property type="project" value="InterPro"/>
</dbReference>